<evidence type="ECO:0000256" key="14">
    <source>
        <dbReference type="ARBA" id="ARBA00023264"/>
    </source>
</evidence>
<keyword evidence="5" id="KW-0808">Transferase</keyword>
<evidence type="ECO:0000256" key="2">
    <source>
        <dbReference type="ARBA" id="ARBA00005967"/>
    </source>
</evidence>
<evidence type="ECO:0000256" key="5">
    <source>
        <dbReference type="ARBA" id="ARBA00022679"/>
    </source>
</evidence>
<dbReference type="GO" id="GO:0005524">
    <property type="term" value="F:ATP binding"/>
    <property type="evidence" value="ECO:0007669"/>
    <property type="project" value="UniProtKB-KW"/>
</dbReference>
<protein>
    <submittedName>
        <fullName evidence="20">Diacylglycerol kinase (ATP)</fullName>
    </submittedName>
</protein>
<evidence type="ECO:0000256" key="18">
    <source>
        <dbReference type="PIRSR" id="PIRSR600829-4"/>
    </source>
</evidence>
<evidence type="ECO:0000256" key="1">
    <source>
        <dbReference type="ARBA" id="ARBA00004651"/>
    </source>
</evidence>
<feature type="transmembrane region" description="Helical" evidence="19">
    <location>
        <begin position="59"/>
        <end position="79"/>
    </location>
</feature>
<reference evidence="20 21" key="1">
    <citation type="submission" date="2018-10" db="EMBL/GenBank/DDBJ databases">
        <title>Genomic Encyclopedia of Type Strains, Phase IV (KMG-IV): sequencing the most valuable type-strain genomes for metagenomic binning, comparative biology and taxonomic classification.</title>
        <authorList>
            <person name="Goeker M."/>
        </authorList>
    </citation>
    <scope>NUCLEOTIDE SEQUENCE [LARGE SCALE GENOMIC DNA]</scope>
    <source>
        <strain evidence="20 21">DSM 26916</strain>
    </source>
</reference>
<name>A0A497XK00_9PROT</name>
<keyword evidence="6 19" id="KW-0812">Transmembrane</keyword>
<evidence type="ECO:0000256" key="11">
    <source>
        <dbReference type="ARBA" id="ARBA00023098"/>
    </source>
</evidence>
<dbReference type="RefSeq" id="WP_121240122.1">
    <property type="nucleotide sequence ID" value="NZ_BHVV01000001.1"/>
</dbReference>
<keyword evidence="12 19" id="KW-0472">Membrane</keyword>
<evidence type="ECO:0000256" key="7">
    <source>
        <dbReference type="ARBA" id="ARBA00022741"/>
    </source>
</evidence>
<evidence type="ECO:0000256" key="19">
    <source>
        <dbReference type="SAM" id="Phobius"/>
    </source>
</evidence>
<comment type="cofactor">
    <cofactor evidence="18">
        <name>Mg(2+)</name>
        <dbReference type="ChEBI" id="CHEBI:18420"/>
    </cofactor>
    <text evidence="18">Mn(2+), Zn(2+), Cd(2+) and Co(2+) support activity to lesser extents.</text>
</comment>
<dbReference type="InterPro" id="IPR000829">
    <property type="entry name" value="DAGK"/>
</dbReference>
<keyword evidence="13" id="KW-0594">Phospholipid biosynthesis</keyword>
<keyword evidence="4" id="KW-0444">Lipid biosynthesis</keyword>
<feature type="binding site" evidence="16">
    <location>
        <position position="73"/>
    </location>
    <ligand>
        <name>substrate</name>
    </ligand>
</feature>
<keyword evidence="14" id="KW-1208">Phospholipid metabolism</keyword>
<dbReference type="CDD" id="cd14263">
    <property type="entry name" value="DAGK_IM_like"/>
    <property type="match status" value="1"/>
</dbReference>
<dbReference type="InterPro" id="IPR036945">
    <property type="entry name" value="DAGK_sf"/>
</dbReference>
<dbReference type="PANTHER" id="PTHR34299">
    <property type="entry name" value="DIACYLGLYCEROL KINASE"/>
    <property type="match status" value="1"/>
</dbReference>
<accession>A0A497XK00</accession>
<feature type="active site" description="Proton acceptor" evidence="15">
    <location>
        <position position="73"/>
    </location>
</feature>
<feature type="transmembrane region" description="Helical" evidence="19">
    <location>
        <begin position="100"/>
        <end position="124"/>
    </location>
</feature>
<evidence type="ECO:0000256" key="10">
    <source>
        <dbReference type="ARBA" id="ARBA00022989"/>
    </source>
</evidence>
<comment type="subcellular location">
    <subcellularLocation>
        <location evidence="1">Cell membrane</location>
        <topology evidence="1">Multi-pass membrane protein</topology>
    </subcellularLocation>
</comment>
<dbReference type="EMBL" id="RCCI01000004">
    <property type="protein sequence ID" value="RLJ68204.1"/>
    <property type="molecule type" value="Genomic_DNA"/>
</dbReference>
<dbReference type="PANTHER" id="PTHR34299:SF1">
    <property type="entry name" value="DIACYLGLYCEROL KINASE"/>
    <property type="match status" value="1"/>
</dbReference>
<dbReference type="GO" id="GO:0016301">
    <property type="term" value="F:kinase activity"/>
    <property type="evidence" value="ECO:0007669"/>
    <property type="project" value="UniProtKB-KW"/>
</dbReference>
<keyword evidence="11" id="KW-0443">Lipid metabolism</keyword>
<evidence type="ECO:0000256" key="13">
    <source>
        <dbReference type="ARBA" id="ARBA00023209"/>
    </source>
</evidence>
<dbReference type="Gene3D" id="1.10.287.3610">
    <property type="match status" value="1"/>
</dbReference>
<proteinExistence type="inferred from homology"/>
<dbReference type="OrthoDB" id="9796011at2"/>
<keyword evidence="9 17" id="KW-0067">ATP-binding</keyword>
<evidence type="ECO:0000313" key="20">
    <source>
        <dbReference type="EMBL" id="RLJ68204.1"/>
    </source>
</evidence>
<keyword evidence="18" id="KW-0479">Metal-binding</keyword>
<keyword evidence="7 17" id="KW-0547">Nucleotide-binding</keyword>
<evidence type="ECO:0000256" key="15">
    <source>
        <dbReference type="PIRSR" id="PIRSR600829-1"/>
    </source>
</evidence>
<comment type="similarity">
    <text evidence="2">Belongs to the bacterial diacylglycerol kinase family.</text>
</comment>
<keyword evidence="21" id="KW-1185">Reference proteome</keyword>
<dbReference type="GO" id="GO:0005886">
    <property type="term" value="C:plasma membrane"/>
    <property type="evidence" value="ECO:0007669"/>
    <property type="project" value="UniProtKB-SubCell"/>
</dbReference>
<evidence type="ECO:0000256" key="3">
    <source>
        <dbReference type="ARBA" id="ARBA00022475"/>
    </source>
</evidence>
<organism evidence="20 21">
    <name type="scientific">Sulfurisoma sediminicola</name>
    <dbReference type="NCBI Taxonomy" id="1381557"/>
    <lineage>
        <taxon>Bacteria</taxon>
        <taxon>Pseudomonadati</taxon>
        <taxon>Pseudomonadota</taxon>
        <taxon>Betaproteobacteria</taxon>
        <taxon>Nitrosomonadales</taxon>
        <taxon>Sterolibacteriaceae</taxon>
        <taxon>Sulfurisoma</taxon>
    </lineage>
</organism>
<sequence length="129" mass="14200">MRHKFLGIGSSGYHPLRKIRTVWSGLRYAVRYDFSVTYKLVLSALVLAAAFVFRESLDFLLILVATGMVLFAEMMNSAVEALCDFVEEGHNEKIGVIKDIAAAAVGVSIAVWCVVLGFEIAQMWSRPGA</sequence>
<feature type="binding site" evidence="18">
    <location>
        <position position="80"/>
    </location>
    <ligand>
        <name>a divalent metal cation</name>
        <dbReference type="ChEBI" id="CHEBI:60240"/>
    </ligand>
</feature>
<dbReference type="GO" id="GO:0008654">
    <property type="term" value="P:phospholipid biosynthetic process"/>
    <property type="evidence" value="ECO:0007669"/>
    <property type="project" value="UniProtKB-KW"/>
</dbReference>
<comment type="caution">
    <text evidence="20">The sequence shown here is derived from an EMBL/GenBank/DDBJ whole genome shotgun (WGS) entry which is preliminary data.</text>
</comment>
<keyword evidence="3" id="KW-1003">Cell membrane</keyword>
<feature type="transmembrane region" description="Helical" evidence="19">
    <location>
        <begin position="36"/>
        <end position="53"/>
    </location>
</feature>
<evidence type="ECO:0000256" key="9">
    <source>
        <dbReference type="ARBA" id="ARBA00022840"/>
    </source>
</evidence>
<evidence type="ECO:0000256" key="4">
    <source>
        <dbReference type="ARBA" id="ARBA00022516"/>
    </source>
</evidence>
<evidence type="ECO:0000313" key="21">
    <source>
        <dbReference type="Proteomes" id="UP000268908"/>
    </source>
</evidence>
<evidence type="ECO:0000256" key="6">
    <source>
        <dbReference type="ARBA" id="ARBA00022692"/>
    </source>
</evidence>
<dbReference type="AlphaFoldDB" id="A0A497XK00"/>
<evidence type="ECO:0000256" key="17">
    <source>
        <dbReference type="PIRSR" id="PIRSR600829-3"/>
    </source>
</evidence>
<evidence type="ECO:0000256" key="8">
    <source>
        <dbReference type="ARBA" id="ARBA00022777"/>
    </source>
</evidence>
<dbReference type="Proteomes" id="UP000268908">
    <property type="component" value="Unassembled WGS sequence"/>
</dbReference>
<keyword evidence="8 20" id="KW-0418">Kinase</keyword>
<feature type="binding site" evidence="17">
    <location>
        <position position="80"/>
    </location>
    <ligand>
        <name>ATP</name>
        <dbReference type="ChEBI" id="CHEBI:30616"/>
    </ligand>
</feature>
<evidence type="ECO:0000256" key="16">
    <source>
        <dbReference type="PIRSR" id="PIRSR600829-2"/>
    </source>
</evidence>
<feature type="binding site" evidence="17">
    <location>
        <begin position="98"/>
        <end position="99"/>
    </location>
    <ligand>
        <name>ATP</name>
        <dbReference type="ChEBI" id="CHEBI:30616"/>
    </ligand>
</feature>
<dbReference type="GO" id="GO:0046872">
    <property type="term" value="F:metal ion binding"/>
    <property type="evidence" value="ECO:0007669"/>
    <property type="project" value="UniProtKB-KW"/>
</dbReference>
<gene>
    <name evidence="20" type="ORF">DFR35_0758</name>
</gene>
<keyword evidence="18" id="KW-0460">Magnesium</keyword>
<evidence type="ECO:0000256" key="12">
    <source>
        <dbReference type="ARBA" id="ARBA00023136"/>
    </source>
</evidence>
<keyword evidence="10 19" id="KW-1133">Transmembrane helix</keyword>
<dbReference type="Pfam" id="PF01219">
    <property type="entry name" value="DAGK_prokar"/>
    <property type="match status" value="1"/>
</dbReference>